<keyword evidence="4" id="KW-0479">Metal-binding</keyword>
<evidence type="ECO:0000313" key="8">
    <source>
        <dbReference type="EnsemblPlants" id="AET5Gv20753000.2"/>
    </source>
</evidence>
<reference evidence="9" key="2">
    <citation type="journal article" date="2017" name="Nat. Plants">
        <title>The Aegilops tauschii genome reveals multiple impacts of transposons.</title>
        <authorList>
            <person name="Zhao G."/>
            <person name="Zou C."/>
            <person name="Li K."/>
            <person name="Wang K."/>
            <person name="Li T."/>
            <person name="Gao L."/>
            <person name="Zhang X."/>
            <person name="Wang H."/>
            <person name="Yang Z."/>
            <person name="Liu X."/>
            <person name="Jiang W."/>
            <person name="Mao L."/>
            <person name="Kong X."/>
            <person name="Jiao Y."/>
            <person name="Jia J."/>
        </authorList>
    </citation>
    <scope>NUCLEOTIDE SEQUENCE [LARGE SCALE GENOMIC DNA]</scope>
    <source>
        <strain evidence="9">cv. AL8/78</strain>
    </source>
</reference>
<dbReference type="InterPro" id="IPR001998">
    <property type="entry name" value="Xylose_isomerase"/>
</dbReference>
<evidence type="ECO:0000256" key="1">
    <source>
        <dbReference type="ARBA" id="ARBA00005765"/>
    </source>
</evidence>
<dbReference type="GO" id="GO:0009045">
    <property type="term" value="F:xylose isomerase activity"/>
    <property type="evidence" value="ECO:0007669"/>
    <property type="project" value="UniProtKB-EC"/>
</dbReference>
<dbReference type="PANTHER" id="PTHR48408">
    <property type="match status" value="1"/>
</dbReference>
<evidence type="ECO:0000256" key="7">
    <source>
        <dbReference type="ARBA" id="ARBA00033659"/>
    </source>
</evidence>
<evidence type="ECO:0000256" key="4">
    <source>
        <dbReference type="ARBA" id="ARBA00022723"/>
    </source>
</evidence>
<dbReference type="Proteomes" id="UP000015105">
    <property type="component" value="Chromosome 5D"/>
</dbReference>
<keyword evidence="6" id="KW-0119">Carbohydrate metabolism</keyword>
<keyword evidence="3" id="KW-0859">Xylose metabolism</keyword>
<evidence type="ECO:0000256" key="5">
    <source>
        <dbReference type="ARBA" id="ARBA00023235"/>
    </source>
</evidence>
<sequence length="107" mass="11847">AIAAQETCRADIDAKCGDAASNDCEGKFFPGFTKINYEGPTSKRALAYKWYNIEEVILIKKMKCGILAYTFRDTGGDLFGAPTKNWPWEDGMNSMAMATRTLGLVTY</sequence>
<reference evidence="8" key="5">
    <citation type="journal article" date="2021" name="G3 (Bethesda)">
        <title>Aegilops tauschii genome assembly Aet v5.0 features greater sequence contiguity and improved annotation.</title>
        <authorList>
            <person name="Wang L."/>
            <person name="Zhu T."/>
            <person name="Rodriguez J.C."/>
            <person name="Deal K.R."/>
            <person name="Dubcovsky J."/>
            <person name="McGuire P.E."/>
            <person name="Lux T."/>
            <person name="Spannagl M."/>
            <person name="Mayer K.F.X."/>
            <person name="Baldrich P."/>
            <person name="Meyers B.C."/>
            <person name="Huo N."/>
            <person name="Gu Y.Q."/>
            <person name="Zhou H."/>
            <person name="Devos K.M."/>
            <person name="Bennetzen J.L."/>
            <person name="Unver T."/>
            <person name="Budak H."/>
            <person name="Gulick P.J."/>
            <person name="Galiba G."/>
            <person name="Kalapos B."/>
            <person name="Nelson D.R."/>
            <person name="Li P."/>
            <person name="You F.M."/>
            <person name="Luo M.C."/>
            <person name="Dvorak J."/>
        </authorList>
    </citation>
    <scope>NUCLEOTIDE SEQUENCE [LARGE SCALE GENOMIC DNA]</scope>
    <source>
        <strain evidence="8">cv. AL8/78</strain>
    </source>
</reference>
<comment type="similarity">
    <text evidence="1">Belongs to the xylose isomerase family.</text>
</comment>
<dbReference type="Gene3D" id="3.20.20.150">
    <property type="entry name" value="Divalent-metal-dependent TIM barrel enzymes"/>
    <property type="match status" value="1"/>
</dbReference>
<dbReference type="InterPro" id="IPR036237">
    <property type="entry name" value="Xyl_isomerase-like_sf"/>
</dbReference>
<dbReference type="AlphaFoldDB" id="A0A453LGR1"/>
<dbReference type="GO" id="GO:0042732">
    <property type="term" value="P:D-xylose metabolic process"/>
    <property type="evidence" value="ECO:0007669"/>
    <property type="project" value="UniProtKB-KW"/>
</dbReference>
<reference evidence="8" key="4">
    <citation type="submission" date="2019-03" db="UniProtKB">
        <authorList>
            <consortium name="EnsemblPlants"/>
        </authorList>
    </citation>
    <scope>IDENTIFICATION</scope>
</reference>
<keyword evidence="9" id="KW-1185">Reference proteome</keyword>
<comment type="catalytic activity">
    <reaction evidence="7">
        <text>alpha-D-xylose = alpha-D-xylulofuranose</text>
        <dbReference type="Rhea" id="RHEA:22816"/>
        <dbReference type="ChEBI" id="CHEBI:28518"/>
        <dbReference type="ChEBI" id="CHEBI:188998"/>
        <dbReference type="EC" id="5.3.1.5"/>
    </reaction>
</comment>
<proteinExistence type="inferred from homology"/>
<accession>A0A453LGR1</accession>
<evidence type="ECO:0000256" key="6">
    <source>
        <dbReference type="ARBA" id="ARBA00023277"/>
    </source>
</evidence>
<organism evidence="8 9">
    <name type="scientific">Aegilops tauschii subsp. strangulata</name>
    <name type="common">Goatgrass</name>
    <dbReference type="NCBI Taxonomy" id="200361"/>
    <lineage>
        <taxon>Eukaryota</taxon>
        <taxon>Viridiplantae</taxon>
        <taxon>Streptophyta</taxon>
        <taxon>Embryophyta</taxon>
        <taxon>Tracheophyta</taxon>
        <taxon>Spermatophyta</taxon>
        <taxon>Magnoliopsida</taxon>
        <taxon>Liliopsida</taxon>
        <taxon>Poales</taxon>
        <taxon>Poaceae</taxon>
        <taxon>BOP clade</taxon>
        <taxon>Pooideae</taxon>
        <taxon>Triticodae</taxon>
        <taxon>Triticeae</taxon>
        <taxon>Triticinae</taxon>
        <taxon>Aegilops</taxon>
    </lineage>
</organism>
<evidence type="ECO:0000256" key="2">
    <source>
        <dbReference type="ARBA" id="ARBA00011958"/>
    </source>
</evidence>
<dbReference type="Gramene" id="AET5Gv20753000.2">
    <property type="protein sequence ID" value="AET5Gv20753000.2"/>
    <property type="gene ID" value="AET5Gv20753000"/>
</dbReference>
<dbReference type="SUPFAM" id="SSF51658">
    <property type="entry name" value="Xylose isomerase-like"/>
    <property type="match status" value="1"/>
</dbReference>
<dbReference type="STRING" id="200361.A0A453LGR1"/>
<evidence type="ECO:0000256" key="3">
    <source>
        <dbReference type="ARBA" id="ARBA00022629"/>
    </source>
</evidence>
<dbReference type="PANTHER" id="PTHR48408:SF1">
    <property type="entry name" value="XYLOSE ISOMERASE"/>
    <property type="match status" value="1"/>
</dbReference>
<reference evidence="9" key="1">
    <citation type="journal article" date="2014" name="Science">
        <title>Ancient hybridizations among the ancestral genomes of bread wheat.</title>
        <authorList>
            <consortium name="International Wheat Genome Sequencing Consortium,"/>
            <person name="Marcussen T."/>
            <person name="Sandve S.R."/>
            <person name="Heier L."/>
            <person name="Spannagl M."/>
            <person name="Pfeifer M."/>
            <person name="Jakobsen K.S."/>
            <person name="Wulff B.B."/>
            <person name="Steuernagel B."/>
            <person name="Mayer K.F."/>
            <person name="Olsen O.A."/>
        </authorList>
    </citation>
    <scope>NUCLEOTIDE SEQUENCE [LARGE SCALE GENOMIC DNA]</scope>
    <source>
        <strain evidence="9">cv. AL8/78</strain>
    </source>
</reference>
<keyword evidence="5" id="KW-0413">Isomerase</keyword>
<name>A0A453LGR1_AEGTS</name>
<reference evidence="8" key="3">
    <citation type="journal article" date="2017" name="Nature">
        <title>Genome sequence of the progenitor of the wheat D genome Aegilops tauschii.</title>
        <authorList>
            <person name="Luo M.C."/>
            <person name="Gu Y.Q."/>
            <person name="Puiu D."/>
            <person name="Wang H."/>
            <person name="Twardziok S.O."/>
            <person name="Deal K.R."/>
            <person name="Huo N."/>
            <person name="Zhu T."/>
            <person name="Wang L."/>
            <person name="Wang Y."/>
            <person name="McGuire P.E."/>
            <person name="Liu S."/>
            <person name="Long H."/>
            <person name="Ramasamy R.K."/>
            <person name="Rodriguez J.C."/>
            <person name="Van S.L."/>
            <person name="Yuan L."/>
            <person name="Wang Z."/>
            <person name="Xia Z."/>
            <person name="Xiao L."/>
            <person name="Anderson O.D."/>
            <person name="Ouyang S."/>
            <person name="Liang Y."/>
            <person name="Zimin A.V."/>
            <person name="Pertea G."/>
            <person name="Qi P."/>
            <person name="Bennetzen J.L."/>
            <person name="Dai X."/>
            <person name="Dawson M.W."/>
            <person name="Muller H.G."/>
            <person name="Kugler K."/>
            <person name="Rivarola-Duarte L."/>
            <person name="Spannagl M."/>
            <person name="Mayer K.F.X."/>
            <person name="Lu F.H."/>
            <person name="Bevan M.W."/>
            <person name="Leroy P."/>
            <person name="Li P."/>
            <person name="You F.M."/>
            <person name="Sun Q."/>
            <person name="Liu Z."/>
            <person name="Lyons E."/>
            <person name="Wicker T."/>
            <person name="Salzberg S.L."/>
            <person name="Devos K.M."/>
            <person name="Dvorak J."/>
        </authorList>
    </citation>
    <scope>NUCLEOTIDE SEQUENCE [LARGE SCALE GENOMIC DNA]</scope>
    <source>
        <strain evidence="8">cv. AL8/78</strain>
    </source>
</reference>
<evidence type="ECO:0000313" key="9">
    <source>
        <dbReference type="Proteomes" id="UP000015105"/>
    </source>
</evidence>
<protein>
    <recommendedName>
        <fullName evidence="2">xylose isomerase</fullName>
        <ecNumber evidence="2">5.3.1.5</ecNumber>
    </recommendedName>
</protein>
<dbReference type="EC" id="5.3.1.5" evidence="2"/>
<dbReference type="EnsemblPlants" id="AET5Gv20753000.2">
    <property type="protein sequence ID" value="AET5Gv20753000.2"/>
    <property type="gene ID" value="AET5Gv20753000"/>
</dbReference>
<dbReference type="GO" id="GO:0046872">
    <property type="term" value="F:metal ion binding"/>
    <property type="evidence" value="ECO:0007669"/>
    <property type="project" value="UniProtKB-KW"/>
</dbReference>